<keyword evidence="2" id="KW-1185">Reference proteome</keyword>
<proteinExistence type="predicted"/>
<evidence type="ECO:0000313" key="1">
    <source>
        <dbReference type="EMBL" id="GFX88598.1"/>
    </source>
</evidence>
<evidence type="ECO:0000313" key="2">
    <source>
        <dbReference type="Proteomes" id="UP000887159"/>
    </source>
</evidence>
<comment type="caution">
    <text evidence="1">The sequence shown here is derived from an EMBL/GenBank/DDBJ whole genome shotgun (WGS) entry which is preliminary data.</text>
</comment>
<reference evidence="1" key="1">
    <citation type="submission" date="2020-08" db="EMBL/GenBank/DDBJ databases">
        <title>Multicomponent nature underlies the extraordinary mechanical properties of spider dragline silk.</title>
        <authorList>
            <person name="Kono N."/>
            <person name="Nakamura H."/>
            <person name="Mori M."/>
            <person name="Yoshida Y."/>
            <person name="Ohtoshi R."/>
            <person name="Malay A.D."/>
            <person name="Moran D.A.P."/>
            <person name="Tomita M."/>
            <person name="Numata K."/>
            <person name="Arakawa K."/>
        </authorList>
    </citation>
    <scope>NUCLEOTIDE SEQUENCE</scope>
</reference>
<dbReference type="AlphaFoldDB" id="A0A8X6R562"/>
<organism evidence="1 2">
    <name type="scientific">Trichonephila clavipes</name>
    <name type="common">Golden silk orbweaver</name>
    <name type="synonym">Nephila clavipes</name>
    <dbReference type="NCBI Taxonomy" id="2585209"/>
    <lineage>
        <taxon>Eukaryota</taxon>
        <taxon>Metazoa</taxon>
        <taxon>Ecdysozoa</taxon>
        <taxon>Arthropoda</taxon>
        <taxon>Chelicerata</taxon>
        <taxon>Arachnida</taxon>
        <taxon>Araneae</taxon>
        <taxon>Araneomorphae</taxon>
        <taxon>Entelegynae</taxon>
        <taxon>Araneoidea</taxon>
        <taxon>Nephilidae</taxon>
        <taxon>Trichonephila</taxon>
    </lineage>
</organism>
<sequence>MENGFNLGDFRKMKRYDQKVYKLPPPIWLMYLQRQTYDLWNNSQGLPPNGTECLSHPLIRPPVLIARPSTALETPQPVNIPEPPVLTTPQILLPDPPPELPTPPVQLFLPDPPICADPSTRSIICGRDFGADPYGRLFNRSDHVVRIWRLLATSPRSYPRTPVAGHGAFAV</sequence>
<gene>
    <name evidence="1" type="ORF">TNCV_2660091</name>
</gene>
<name>A0A8X6R562_TRICX</name>
<protein>
    <submittedName>
        <fullName evidence="1">Uncharacterized protein</fullName>
    </submittedName>
</protein>
<dbReference type="EMBL" id="BMAU01021053">
    <property type="protein sequence ID" value="GFX88598.1"/>
    <property type="molecule type" value="Genomic_DNA"/>
</dbReference>
<accession>A0A8X6R562</accession>
<dbReference type="Proteomes" id="UP000887159">
    <property type="component" value="Unassembled WGS sequence"/>
</dbReference>